<dbReference type="EMBL" id="JAVLVU010000001">
    <property type="protein sequence ID" value="MDT3401501.1"/>
    <property type="molecule type" value="Genomic_DNA"/>
</dbReference>
<gene>
    <name evidence="1" type="ORF">QE417_000573</name>
</gene>
<dbReference type="RefSeq" id="WP_311947379.1">
    <property type="nucleotide sequence ID" value="NZ_JAVLVU010000001.1"/>
</dbReference>
<comment type="caution">
    <text evidence="1">The sequence shown here is derived from an EMBL/GenBank/DDBJ whole genome shotgun (WGS) entry which is preliminary data.</text>
</comment>
<keyword evidence="2" id="KW-1185">Reference proteome</keyword>
<sequence>MFEISTHFQVNSLLPVITSNYNVLHFDEHPILFSGTNKYNNKIIGSLAYEDYDEDYFRYFIIIIDDKQYYNFFNRKISYLDLIKENQDLFVVDKDINGHILTTFYVTLDIVPADFLPLENSFIPEQKALNNSLNFAFSLKGKLADFHKALVSDVNSINQRIFSYLQESIESLRSLNLEPVIYSQPSAIGSYRLNFDIEFKTQGQAQTQMFQVDYNKVSEFINLYLDYVANILPNEEDAFLSHMPETSKNFQILETALIDVYESGNISPTKTVTERLINNINESANKLSDVTEYLKLSESFNIVEIGKFKEDKSFIGIGLIDEHYKSLVINKLLSELDISEGRDITSDSEPLSYRILVYSLNTETGSGWARLYYHDEEFVRVRLKIEKGEKELSNSVFTKSLNGEIVVDIAGIAIKENGIYKRLTCYL</sequence>
<name>A0ABU3GPP4_9SPHI</name>
<evidence type="ECO:0000313" key="1">
    <source>
        <dbReference type="EMBL" id="MDT3401501.1"/>
    </source>
</evidence>
<accession>A0ABU3GPP4</accession>
<evidence type="ECO:0000313" key="2">
    <source>
        <dbReference type="Proteomes" id="UP001258315"/>
    </source>
</evidence>
<protein>
    <submittedName>
        <fullName evidence="1">Uncharacterized protein (DUF736 family)</fullName>
    </submittedName>
</protein>
<organism evidence="1 2">
    <name type="scientific">Mucilaginibacter terrae</name>
    <dbReference type="NCBI Taxonomy" id="1955052"/>
    <lineage>
        <taxon>Bacteria</taxon>
        <taxon>Pseudomonadati</taxon>
        <taxon>Bacteroidota</taxon>
        <taxon>Sphingobacteriia</taxon>
        <taxon>Sphingobacteriales</taxon>
        <taxon>Sphingobacteriaceae</taxon>
        <taxon>Mucilaginibacter</taxon>
    </lineage>
</organism>
<dbReference type="Proteomes" id="UP001258315">
    <property type="component" value="Unassembled WGS sequence"/>
</dbReference>
<reference evidence="2" key="1">
    <citation type="submission" date="2023-07" db="EMBL/GenBank/DDBJ databases">
        <title>Functional and genomic diversity of the sorghum phyllosphere microbiome.</title>
        <authorList>
            <person name="Shade A."/>
        </authorList>
    </citation>
    <scope>NUCLEOTIDE SEQUENCE [LARGE SCALE GENOMIC DNA]</scope>
    <source>
        <strain evidence="2">SORGH_AS_0422</strain>
    </source>
</reference>
<proteinExistence type="predicted"/>